<dbReference type="PANTHER" id="PTHR47939">
    <property type="entry name" value="MEMBRANE-ASSOCIATED SALT-INDUCIBLE PROTEIN-LIKE"/>
    <property type="match status" value="1"/>
</dbReference>
<proteinExistence type="predicted"/>
<accession>A0ABR4NJI6</accession>
<gene>
    <name evidence="1" type="ORF">HK105_200590</name>
</gene>
<dbReference type="InterPro" id="IPR050667">
    <property type="entry name" value="PPR-containing_protein"/>
</dbReference>
<dbReference type="Proteomes" id="UP001527925">
    <property type="component" value="Unassembled WGS sequence"/>
</dbReference>
<dbReference type="EMBL" id="JADGIZ020000002">
    <property type="protein sequence ID" value="KAL2919676.1"/>
    <property type="molecule type" value="Genomic_DNA"/>
</dbReference>
<organism evidence="1 2">
    <name type="scientific">Polyrhizophydium stewartii</name>
    <dbReference type="NCBI Taxonomy" id="2732419"/>
    <lineage>
        <taxon>Eukaryota</taxon>
        <taxon>Fungi</taxon>
        <taxon>Fungi incertae sedis</taxon>
        <taxon>Chytridiomycota</taxon>
        <taxon>Chytridiomycota incertae sedis</taxon>
        <taxon>Chytridiomycetes</taxon>
        <taxon>Rhizophydiales</taxon>
        <taxon>Rhizophydiales incertae sedis</taxon>
        <taxon>Polyrhizophydium</taxon>
    </lineage>
</organism>
<sequence length="590" mass="64451">MRASAPRRAAQGRLFSGIASQAAQNPEASAAQSLEWLFQSQACIARISASAERIADLVSQGLVSDAAEHTLRLVVQVARESGSLQAQRLLSSILDLCAQNRVSQQVMSDWLLRIAKAAAESLNLADCPSKRTDLASLSSFAAQQHACHAILQLCCNAWASTSTAKLGSPAKLLVDAFTTYCLQPQAQVDEAAAYAEAAMALSTSAERSTIIDRIYASYRGPRWTDLFVVALKYALCAGDSGAAKSVIDRLCSIQTSLFEEQLAEVIRGPQKEILADSLIQLVQDAPSSPHRAHTILNLINALAGQQLFECASHTFVRHISTISTSVDSATFRRSVTNHATYLARECDTTMLRRLLSEVVGASVRDFDKSQAVKSVVMAINSTAGPTAAFDELAAVAQRLRPQHLQPTCLALIRTLGEQQDEAGATSVFLWSLDMGITPDVRTFTSMLILFRTVRSFSRLPSLLESMQRLDVRPDDHFLTELIKLYWTARMRKKHHKLCEQLCNLYHLFSPAALNIALNNAISDGNLVLARRIWEAGGQFNHTWPTILQLKFAQLCARTDASPARPLPRSARPCTTVCDPDTGRRQSASAC</sequence>
<evidence type="ECO:0000313" key="2">
    <source>
        <dbReference type="Proteomes" id="UP001527925"/>
    </source>
</evidence>
<dbReference type="InterPro" id="IPR011990">
    <property type="entry name" value="TPR-like_helical_dom_sf"/>
</dbReference>
<keyword evidence="2" id="KW-1185">Reference proteome</keyword>
<reference evidence="1 2" key="1">
    <citation type="submission" date="2023-09" db="EMBL/GenBank/DDBJ databases">
        <title>Pangenome analysis of Batrachochytrium dendrobatidis and related Chytrids.</title>
        <authorList>
            <person name="Yacoub M.N."/>
            <person name="Stajich J.E."/>
            <person name="James T.Y."/>
        </authorList>
    </citation>
    <scope>NUCLEOTIDE SEQUENCE [LARGE SCALE GENOMIC DNA]</scope>
    <source>
        <strain evidence="1 2">JEL0888</strain>
    </source>
</reference>
<protein>
    <submittedName>
        <fullName evidence="1">Uncharacterized protein</fullName>
    </submittedName>
</protein>
<dbReference type="PANTHER" id="PTHR47939:SF5">
    <property type="entry name" value="PENTACOTRIPEPTIDE-REPEAT REGION OF PRORP DOMAIN-CONTAINING PROTEIN"/>
    <property type="match status" value="1"/>
</dbReference>
<name>A0ABR4NJI6_9FUNG</name>
<evidence type="ECO:0000313" key="1">
    <source>
        <dbReference type="EMBL" id="KAL2919676.1"/>
    </source>
</evidence>
<comment type="caution">
    <text evidence="1">The sequence shown here is derived from an EMBL/GenBank/DDBJ whole genome shotgun (WGS) entry which is preliminary data.</text>
</comment>
<dbReference type="Gene3D" id="1.25.40.10">
    <property type="entry name" value="Tetratricopeptide repeat domain"/>
    <property type="match status" value="1"/>
</dbReference>